<feature type="compositionally biased region" description="Basic and acidic residues" evidence="1">
    <location>
        <begin position="78"/>
        <end position="88"/>
    </location>
</feature>
<comment type="caution">
    <text evidence="2">The sequence shown here is derived from an EMBL/GenBank/DDBJ whole genome shotgun (WGS) entry which is preliminary data.</text>
</comment>
<accession>A0A9P9L7K4</accession>
<dbReference type="OrthoDB" id="4368822at2759"/>
<evidence type="ECO:0000313" key="3">
    <source>
        <dbReference type="Proteomes" id="UP000736672"/>
    </source>
</evidence>
<reference evidence="2" key="1">
    <citation type="journal article" date="2021" name="Nat. Commun.">
        <title>Genetic determinants of endophytism in the Arabidopsis root mycobiome.</title>
        <authorList>
            <person name="Mesny F."/>
            <person name="Miyauchi S."/>
            <person name="Thiergart T."/>
            <person name="Pickel B."/>
            <person name="Atanasova L."/>
            <person name="Karlsson M."/>
            <person name="Huettel B."/>
            <person name="Barry K.W."/>
            <person name="Haridas S."/>
            <person name="Chen C."/>
            <person name="Bauer D."/>
            <person name="Andreopoulos W."/>
            <person name="Pangilinan J."/>
            <person name="LaButti K."/>
            <person name="Riley R."/>
            <person name="Lipzen A."/>
            <person name="Clum A."/>
            <person name="Drula E."/>
            <person name="Henrissat B."/>
            <person name="Kohler A."/>
            <person name="Grigoriev I.V."/>
            <person name="Martin F.M."/>
            <person name="Hacquard S."/>
        </authorList>
    </citation>
    <scope>NUCLEOTIDE SEQUENCE</scope>
    <source>
        <strain evidence="2">FSSC 5 MPI-SDFR-AT-0091</strain>
    </source>
</reference>
<dbReference type="Proteomes" id="UP000736672">
    <property type="component" value="Unassembled WGS sequence"/>
</dbReference>
<feature type="region of interest" description="Disordered" evidence="1">
    <location>
        <begin position="21"/>
        <end position="88"/>
    </location>
</feature>
<keyword evidence="3" id="KW-1185">Reference proteome</keyword>
<evidence type="ECO:0000256" key="1">
    <source>
        <dbReference type="SAM" id="MobiDB-lite"/>
    </source>
</evidence>
<sequence length="149" mass="17131">MNIHLLVFQLITFRPYMMRPRHRKSQLTSKTASHVKNGDSKRDVGPEWIPASSGPEVSGLPPLERKHKTTPKHHRKAQKESDHDGDRTHNLLIRSQTPCHWATRPLDWLIIWLSVAAEVSRPNEGFEGGMWEKRVSGRTKIYANPLEEA</sequence>
<name>A0A9P9L7K4_FUSSL</name>
<gene>
    <name evidence="2" type="ORF">B0J15DRAFT_21863</name>
</gene>
<dbReference type="EMBL" id="JAGTJS010000001">
    <property type="protein sequence ID" value="KAH7275671.1"/>
    <property type="molecule type" value="Genomic_DNA"/>
</dbReference>
<proteinExistence type="predicted"/>
<dbReference type="AlphaFoldDB" id="A0A9P9L7K4"/>
<evidence type="ECO:0000313" key="2">
    <source>
        <dbReference type="EMBL" id="KAH7275671.1"/>
    </source>
</evidence>
<protein>
    <submittedName>
        <fullName evidence="2">Uncharacterized protein</fullName>
    </submittedName>
</protein>
<organism evidence="2 3">
    <name type="scientific">Fusarium solani</name>
    <name type="common">Filamentous fungus</name>
    <dbReference type="NCBI Taxonomy" id="169388"/>
    <lineage>
        <taxon>Eukaryota</taxon>
        <taxon>Fungi</taxon>
        <taxon>Dikarya</taxon>
        <taxon>Ascomycota</taxon>
        <taxon>Pezizomycotina</taxon>
        <taxon>Sordariomycetes</taxon>
        <taxon>Hypocreomycetidae</taxon>
        <taxon>Hypocreales</taxon>
        <taxon>Nectriaceae</taxon>
        <taxon>Fusarium</taxon>
        <taxon>Fusarium solani species complex</taxon>
    </lineage>
</organism>
<feature type="compositionally biased region" description="Basic and acidic residues" evidence="1">
    <location>
        <begin position="36"/>
        <end position="45"/>
    </location>
</feature>
<feature type="compositionally biased region" description="Basic residues" evidence="1">
    <location>
        <begin position="65"/>
        <end position="77"/>
    </location>
</feature>